<organism evidence="1 2">
    <name type="scientific">Ruminococcus bromii</name>
    <dbReference type="NCBI Taxonomy" id="40518"/>
    <lineage>
        <taxon>Bacteria</taxon>
        <taxon>Bacillati</taxon>
        <taxon>Bacillota</taxon>
        <taxon>Clostridia</taxon>
        <taxon>Eubacteriales</taxon>
        <taxon>Oscillospiraceae</taxon>
        <taxon>Ruminococcus</taxon>
    </lineage>
</organism>
<protein>
    <submittedName>
        <fullName evidence="1">Uncharacterized protein</fullName>
    </submittedName>
</protein>
<dbReference type="RefSeq" id="WP_249377341.1">
    <property type="nucleotide sequence ID" value="NZ_SNUZ01000017.1"/>
</dbReference>
<accession>A0ABT0NJS4</accession>
<gene>
    <name evidence="1" type="ORF">E2N93_11070</name>
</gene>
<proteinExistence type="predicted"/>
<dbReference type="EMBL" id="SNUZ01000017">
    <property type="protein sequence ID" value="MCL3788519.1"/>
    <property type="molecule type" value="Genomic_DNA"/>
</dbReference>
<reference evidence="1 2" key="1">
    <citation type="submission" date="2019-03" db="EMBL/GenBank/DDBJ databases">
        <authorList>
            <person name="Molinero N."/>
            <person name="Sanchez B."/>
            <person name="Walker A."/>
            <person name="Duncan S."/>
            <person name="Delgado S."/>
            <person name="Margolles A."/>
        </authorList>
    </citation>
    <scope>NUCLEOTIDE SEQUENCE [LARGE SCALE GENOMIC DNA]</scope>
    <source>
        <strain evidence="1 2">IPLA60002</strain>
    </source>
</reference>
<comment type="caution">
    <text evidence="1">The sequence shown here is derived from an EMBL/GenBank/DDBJ whole genome shotgun (WGS) entry which is preliminary data.</text>
</comment>
<evidence type="ECO:0000313" key="1">
    <source>
        <dbReference type="EMBL" id="MCL3788519.1"/>
    </source>
</evidence>
<dbReference type="Proteomes" id="UP001056693">
    <property type="component" value="Unassembled WGS sequence"/>
</dbReference>
<evidence type="ECO:0000313" key="2">
    <source>
        <dbReference type="Proteomes" id="UP001056693"/>
    </source>
</evidence>
<sequence>MNKYTDDEIRNMKKITCQIAADYLGISVIAVRTGMRYEKLPIGFAIKNEDSYTNSWSYNIIPERLIAYKYGKINEVQVRGIEQNLENIIKEFTEMKSDLSFLLRGDE</sequence>
<keyword evidence="2" id="KW-1185">Reference proteome</keyword>
<name>A0ABT0NJS4_9FIRM</name>